<dbReference type="PANTHER" id="PTHR43840">
    <property type="entry name" value="MITOCHONDRIAL METAL TRANSPORTER 1-RELATED"/>
    <property type="match status" value="1"/>
</dbReference>
<name>A0ABY4QH35_9MYCO</name>
<dbReference type="InterPro" id="IPR002524">
    <property type="entry name" value="Cation_efflux"/>
</dbReference>
<evidence type="ECO:0000256" key="4">
    <source>
        <dbReference type="ARBA" id="ARBA00022692"/>
    </source>
</evidence>
<keyword evidence="6 8" id="KW-0472">Membrane</keyword>
<gene>
    <name evidence="11" type="ORF">M5I08_16375</name>
</gene>
<evidence type="ECO:0000259" key="10">
    <source>
        <dbReference type="Pfam" id="PF16916"/>
    </source>
</evidence>
<proteinExistence type="inferred from homology"/>
<reference evidence="11" key="1">
    <citation type="submission" date="2022-05" db="EMBL/GenBank/DDBJ databases">
        <title>A methanotrophic Mycobacterium dominates a cave microbial ecosystem.</title>
        <authorList>
            <person name="Van Spanning R.J.M."/>
            <person name="Guan Q."/>
            <person name="Melkonian C."/>
            <person name="Gallant J."/>
            <person name="Polerecky L."/>
            <person name="Flot J.-F."/>
            <person name="Brandt B.W."/>
            <person name="Braster M."/>
            <person name="Iturbe Espinoza P."/>
            <person name="Aerts J."/>
            <person name="Meima-Franke M."/>
            <person name="Piersma S.R."/>
            <person name="Bunduc C."/>
            <person name="Ummels R."/>
            <person name="Pain A."/>
            <person name="Fleming E.J."/>
            <person name="van der Wel N."/>
            <person name="Gherman V.D."/>
            <person name="Sarbu S.M."/>
            <person name="Bodelier P.L.E."/>
            <person name="Bitter W."/>
        </authorList>
    </citation>
    <scope>NUCLEOTIDE SEQUENCE</scope>
    <source>
        <strain evidence="11">Sulfur Cave</strain>
    </source>
</reference>
<evidence type="ECO:0000256" key="8">
    <source>
        <dbReference type="SAM" id="Phobius"/>
    </source>
</evidence>
<dbReference type="InterPro" id="IPR058533">
    <property type="entry name" value="Cation_efflux_TM"/>
</dbReference>
<dbReference type="Proteomes" id="UP001056610">
    <property type="component" value="Chromosome"/>
</dbReference>
<organism evidence="11 12">
    <name type="scientific">Candidatus Mycobacterium methanotrophicum</name>
    <dbReference type="NCBI Taxonomy" id="2943498"/>
    <lineage>
        <taxon>Bacteria</taxon>
        <taxon>Bacillati</taxon>
        <taxon>Actinomycetota</taxon>
        <taxon>Actinomycetes</taxon>
        <taxon>Mycobacteriales</taxon>
        <taxon>Mycobacteriaceae</taxon>
        <taxon>Mycobacterium</taxon>
    </lineage>
</organism>
<dbReference type="Pfam" id="PF01545">
    <property type="entry name" value="Cation_efflux"/>
    <property type="match status" value="1"/>
</dbReference>
<dbReference type="EMBL" id="CP097320">
    <property type="protein sequence ID" value="UQX09836.1"/>
    <property type="molecule type" value="Genomic_DNA"/>
</dbReference>
<dbReference type="RefSeq" id="WP_219067964.1">
    <property type="nucleotide sequence ID" value="NZ_CAJUXY010000028.1"/>
</dbReference>
<evidence type="ECO:0000313" key="12">
    <source>
        <dbReference type="Proteomes" id="UP001056610"/>
    </source>
</evidence>
<evidence type="ECO:0000259" key="9">
    <source>
        <dbReference type="Pfam" id="PF01545"/>
    </source>
</evidence>
<dbReference type="InterPro" id="IPR050291">
    <property type="entry name" value="CDF_Transporter"/>
</dbReference>
<protein>
    <submittedName>
        <fullName evidence="11">Cation diffusion facilitator family transporter</fullName>
    </submittedName>
</protein>
<comment type="similarity">
    <text evidence="2">Belongs to the cation diffusion facilitator (CDF) transporter (TC 2.A.4) family.</text>
</comment>
<comment type="subcellular location">
    <subcellularLocation>
        <location evidence="1">Membrane</location>
        <topology evidence="1">Multi-pass membrane protein</topology>
    </subcellularLocation>
</comment>
<dbReference type="InterPro" id="IPR027470">
    <property type="entry name" value="Cation_efflux_CTD"/>
</dbReference>
<keyword evidence="3" id="KW-0813">Transport</keyword>
<sequence length="361" mass="38453">MKSEDANTGAATHKGHDHRHGNHGHSHGHDHDHPTGLRGIVKEIFAPHSHDAADSFDNALESSVAGIRAVKISLLVLGITAIAQIVIVMVSGSIALAADTIHNFSDALTAVPLWIAFALSTKAATRRYTYGFGRVEDLAGLFVVAMITLSAIIAGYEAIERLIQPQTIENVGWVALAGLAGFVGNEWVALYRIRVGRRIGSAALVADGLHARTDGFTSLAVLVGAGGVALGFPLADPIVGLVITVAILAVLRTAVRDVFRRLIDGVDPRLVDTAEAALAARPGVWSVHSVRLRWIGHRLHADAELDVDPTLSLAAAHRIAHDCEHDLIHALPKLTTAIIHAYPAHERNAAGEHRRNSEAVR</sequence>
<keyword evidence="4 8" id="KW-0812">Transmembrane</keyword>
<feature type="compositionally biased region" description="Basic residues" evidence="7">
    <location>
        <begin position="13"/>
        <end position="26"/>
    </location>
</feature>
<keyword evidence="12" id="KW-1185">Reference proteome</keyword>
<feature type="transmembrane region" description="Helical" evidence="8">
    <location>
        <begin position="238"/>
        <end position="255"/>
    </location>
</feature>
<feature type="transmembrane region" description="Helical" evidence="8">
    <location>
        <begin position="171"/>
        <end position="193"/>
    </location>
</feature>
<dbReference type="NCBIfam" id="TIGR01297">
    <property type="entry name" value="CDF"/>
    <property type="match status" value="1"/>
</dbReference>
<feature type="domain" description="Cation efflux protein cytoplasmic" evidence="10">
    <location>
        <begin position="271"/>
        <end position="341"/>
    </location>
</feature>
<feature type="transmembrane region" description="Helical" evidence="8">
    <location>
        <begin position="72"/>
        <end position="95"/>
    </location>
</feature>
<evidence type="ECO:0000256" key="3">
    <source>
        <dbReference type="ARBA" id="ARBA00022448"/>
    </source>
</evidence>
<evidence type="ECO:0000256" key="2">
    <source>
        <dbReference type="ARBA" id="ARBA00008114"/>
    </source>
</evidence>
<feature type="region of interest" description="Disordered" evidence="7">
    <location>
        <begin position="1"/>
        <end position="33"/>
    </location>
</feature>
<evidence type="ECO:0000256" key="6">
    <source>
        <dbReference type="ARBA" id="ARBA00023136"/>
    </source>
</evidence>
<feature type="transmembrane region" description="Helical" evidence="8">
    <location>
        <begin position="137"/>
        <end position="159"/>
    </location>
</feature>
<feature type="domain" description="Cation efflux protein transmembrane" evidence="9">
    <location>
        <begin position="70"/>
        <end position="263"/>
    </location>
</feature>
<dbReference type="Pfam" id="PF16916">
    <property type="entry name" value="ZT_dimer"/>
    <property type="match status" value="1"/>
</dbReference>
<evidence type="ECO:0000256" key="7">
    <source>
        <dbReference type="SAM" id="MobiDB-lite"/>
    </source>
</evidence>
<dbReference type="PANTHER" id="PTHR43840:SF15">
    <property type="entry name" value="MITOCHONDRIAL METAL TRANSPORTER 1-RELATED"/>
    <property type="match status" value="1"/>
</dbReference>
<keyword evidence="5 8" id="KW-1133">Transmembrane helix</keyword>
<evidence type="ECO:0000313" key="11">
    <source>
        <dbReference type="EMBL" id="UQX09836.1"/>
    </source>
</evidence>
<accession>A0ABY4QH35</accession>
<evidence type="ECO:0000256" key="1">
    <source>
        <dbReference type="ARBA" id="ARBA00004141"/>
    </source>
</evidence>
<evidence type="ECO:0000256" key="5">
    <source>
        <dbReference type="ARBA" id="ARBA00022989"/>
    </source>
</evidence>